<name>A0A445C6S2_ARAHY</name>
<organism evidence="1 2">
    <name type="scientific">Arachis hypogaea</name>
    <name type="common">Peanut</name>
    <dbReference type="NCBI Taxonomy" id="3818"/>
    <lineage>
        <taxon>Eukaryota</taxon>
        <taxon>Viridiplantae</taxon>
        <taxon>Streptophyta</taxon>
        <taxon>Embryophyta</taxon>
        <taxon>Tracheophyta</taxon>
        <taxon>Spermatophyta</taxon>
        <taxon>Magnoliopsida</taxon>
        <taxon>eudicotyledons</taxon>
        <taxon>Gunneridae</taxon>
        <taxon>Pentapetalae</taxon>
        <taxon>rosids</taxon>
        <taxon>fabids</taxon>
        <taxon>Fabales</taxon>
        <taxon>Fabaceae</taxon>
        <taxon>Papilionoideae</taxon>
        <taxon>50 kb inversion clade</taxon>
        <taxon>dalbergioids sensu lato</taxon>
        <taxon>Dalbergieae</taxon>
        <taxon>Pterocarpus clade</taxon>
        <taxon>Arachis</taxon>
    </lineage>
</organism>
<comment type="caution">
    <text evidence="1">The sequence shown here is derived from an EMBL/GenBank/DDBJ whole genome shotgun (WGS) entry which is preliminary data.</text>
</comment>
<keyword evidence="2" id="KW-1185">Reference proteome</keyword>
<proteinExistence type="predicted"/>
<gene>
    <name evidence="1" type="ORF">Ahy_A07g032422</name>
</gene>
<dbReference type="AlphaFoldDB" id="A0A445C6S2"/>
<reference evidence="1 2" key="1">
    <citation type="submission" date="2019-01" db="EMBL/GenBank/DDBJ databases">
        <title>Sequencing of cultivated peanut Arachis hypogaea provides insights into genome evolution and oil improvement.</title>
        <authorList>
            <person name="Chen X."/>
        </authorList>
    </citation>
    <scope>NUCLEOTIDE SEQUENCE [LARGE SCALE GENOMIC DNA]</scope>
    <source>
        <strain evidence="2">cv. Fuhuasheng</strain>
        <tissue evidence="1">Leaves</tissue>
    </source>
</reference>
<dbReference type="Proteomes" id="UP000289738">
    <property type="component" value="Chromosome A07"/>
</dbReference>
<dbReference type="EMBL" id="SDMP01000007">
    <property type="protein sequence ID" value="RYR46656.1"/>
    <property type="molecule type" value="Genomic_DNA"/>
</dbReference>
<evidence type="ECO:0000313" key="1">
    <source>
        <dbReference type="EMBL" id="RYR46656.1"/>
    </source>
</evidence>
<sequence>MQGMKNYSIRRNAEYQVVESDCLKYHVHCCQAATGCSWSLRVALRQNFGYWKVQMVGRAHTNLICNVILLVIQSNPSVSIPILQGSVRQNYHFKSSYRKVWIAKKKEIAHIYGDWEESYNKGVPCLLC</sequence>
<evidence type="ECO:0000313" key="2">
    <source>
        <dbReference type="Proteomes" id="UP000289738"/>
    </source>
</evidence>
<accession>A0A445C6S2</accession>
<protein>
    <submittedName>
        <fullName evidence="1">Uncharacterized protein</fullName>
    </submittedName>
</protein>